<keyword evidence="3" id="KW-1185">Reference proteome</keyword>
<name>A0A6A4GJ45_9AGAR</name>
<gene>
    <name evidence="2" type="ORF">BT96DRAFT_1026509</name>
</gene>
<dbReference type="Proteomes" id="UP000799118">
    <property type="component" value="Unassembled WGS sequence"/>
</dbReference>
<protein>
    <submittedName>
        <fullName evidence="2">Uncharacterized protein</fullName>
    </submittedName>
</protein>
<sequence>MTNHAIEIVLREIKIEFQTIQNHESQITIRGGHSDRTTTRLKTNRKSSLILSFAFFDLLADVDAVSGSVATANARGRGDGFMNGSDNSDISEDREAGSGTVPTSAPEGEPCLKSAEEREMFYQKLVKYRELERKQYLALGRWTTLSSSTCLDLCPRFERENNLIPSESLPPPHRKRTFRRLRRRGQRRRLNLDLDSPRLYCQLNPNSGDEFKVGIRSAISLCTTETQAACVCRSRAGPTSSNRSGTILADVRWRMLRWVLPPSLRPSVPPSQPPPFCSTLPLLFPSTSGVNFTFVNGRPKSALLIFTSPSPAAPATVPVSVGGAAGATAEGARAIHATGMTPITSFSGFGFSSFTGSGSKSGLGIPSSQSAPSGRPSSSASLNYGAGAGVECYLLCRLPQPQVGGRHQFSSSFAALETFQQVTGTMAAFPTPIKADAATYKDRPDAHLLP</sequence>
<organism evidence="2 3">
    <name type="scientific">Gymnopus androsaceus JB14</name>
    <dbReference type="NCBI Taxonomy" id="1447944"/>
    <lineage>
        <taxon>Eukaryota</taxon>
        <taxon>Fungi</taxon>
        <taxon>Dikarya</taxon>
        <taxon>Basidiomycota</taxon>
        <taxon>Agaricomycotina</taxon>
        <taxon>Agaricomycetes</taxon>
        <taxon>Agaricomycetidae</taxon>
        <taxon>Agaricales</taxon>
        <taxon>Marasmiineae</taxon>
        <taxon>Omphalotaceae</taxon>
        <taxon>Gymnopus</taxon>
    </lineage>
</organism>
<reference evidence="2" key="1">
    <citation type="journal article" date="2019" name="Environ. Microbiol.">
        <title>Fungal ecological strategies reflected in gene transcription - a case study of two litter decomposers.</title>
        <authorList>
            <person name="Barbi F."/>
            <person name="Kohler A."/>
            <person name="Barry K."/>
            <person name="Baskaran P."/>
            <person name="Daum C."/>
            <person name="Fauchery L."/>
            <person name="Ihrmark K."/>
            <person name="Kuo A."/>
            <person name="LaButti K."/>
            <person name="Lipzen A."/>
            <person name="Morin E."/>
            <person name="Grigoriev I.V."/>
            <person name="Henrissat B."/>
            <person name="Lindahl B."/>
            <person name="Martin F."/>
        </authorList>
    </citation>
    <scope>NUCLEOTIDE SEQUENCE</scope>
    <source>
        <strain evidence="2">JB14</strain>
    </source>
</reference>
<dbReference type="AlphaFoldDB" id="A0A6A4GJ45"/>
<proteinExistence type="predicted"/>
<evidence type="ECO:0000256" key="1">
    <source>
        <dbReference type="SAM" id="MobiDB-lite"/>
    </source>
</evidence>
<evidence type="ECO:0000313" key="2">
    <source>
        <dbReference type="EMBL" id="KAE9385679.1"/>
    </source>
</evidence>
<feature type="region of interest" description="Disordered" evidence="1">
    <location>
        <begin position="73"/>
        <end position="110"/>
    </location>
</feature>
<evidence type="ECO:0000313" key="3">
    <source>
        <dbReference type="Proteomes" id="UP000799118"/>
    </source>
</evidence>
<dbReference type="EMBL" id="ML769955">
    <property type="protein sequence ID" value="KAE9385679.1"/>
    <property type="molecule type" value="Genomic_DNA"/>
</dbReference>
<accession>A0A6A4GJ45</accession>